<feature type="domain" description="Calx-beta" evidence="7">
    <location>
        <begin position="2978"/>
        <end position="3075"/>
    </location>
</feature>
<feature type="compositionally biased region" description="Polar residues" evidence="6">
    <location>
        <begin position="4534"/>
        <end position="4543"/>
    </location>
</feature>
<dbReference type="GO" id="GO:0016020">
    <property type="term" value="C:membrane"/>
    <property type="evidence" value="ECO:0007669"/>
    <property type="project" value="InterPro"/>
</dbReference>
<feature type="region of interest" description="Disordered" evidence="6">
    <location>
        <begin position="4428"/>
        <end position="4452"/>
    </location>
</feature>
<evidence type="ECO:0000256" key="2">
    <source>
        <dbReference type="ARBA" id="ARBA00022737"/>
    </source>
</evidence>
<dbReference type="PANTHER" id="PTHR11878">
    <property type="entry name" value="SODIUM/CALCIUM EXCHANGER"/>
    <property type="match status" value="1"/>
</dbReference>
<feature type="domain" description="Calx-beta" evidence="7">
    <location>
        <begin position="3339"/>
        <end position="3436"/>
    </location>
</feature>
<feature type="domain" description="Calx-beta" evidence="7">
    <location>
        <begin position="2849"/>
        <end position="2966"/>
    </location>
</feature>
<feature type="domain" description="Calx-beta" evidence="7">
    <location>
        <begin position="3"/>
        <end position="100"/>
    </location>
</feature>
<dbReference type="PANTHER" id="PTHR11878:SF65">
    <property type="entry name" value="NA_CA-EXCHANGE PROTEIN, ISOFORM G"/>
    <property type="match status" value="1"/>
</dbReference>
<dbReference type="GO" id="GO:0007154">
    <property type="term" value="P:cell communication"/>
    <property type="evidence" value="ECO:0007669"/>
    <property type="project" value="InterPro"/>
</dbReference>
<dbReference type="SUPFAM" id="SSF141072">
    <property type="entry name" value="CalX-like"/>
    <property type="match status" value="24"/>
</dbReference>
<feature type="domain" description="Calx-beta" evidence="7">
    <location>
        <begin position="2632"/>
        <end position="2729"/>
    </location>
</feature>
<feature type="compositionally biased region" description="Polar residues" evidence="6">
    <location>
        <begin position="4512"/>
        <end position="4527"/>
    </location>
</feature>
<keyword evidence="2" id="KW-0677">Repeat</keyword>
<keyword evidence="4" id="KW-0406">Ion transport</keyword>
<feature type="domain" description="Calx-beta" evidence="7">
    <location>
        <begin position="1716"/>
        <end position="1813"/>
    </location>
</feature>
<dbReference type="KEGG" id="gfm:Enr17x_34070"/>
<evidence type="ECO:0000313" key="8">
    <source>
        <dbReference type="EMBL" id="QDV51351.1"/>
    </source>
</evidence>
<feature type="region of interest" description="Disordered" evidence="6">
    <location>
        <begin position="4878"/>
        <end position="4978"/>
    </location>
</feature>
<feature type="domain" description="Calx-beta" evidence="7">
    <location>
        <begin position="3455"/>
        <end position="3553"/>
    </location>
</feature>
<feature type="region of interest" description="Disordered" evidence="6">
    <location>
        <begin position="4304"/>
        <end position="4326"/>
    </location>
</feature>
<organism evidence="8 9">
    <name type="scientific">Gimesia fumaroli</name>
    <dbReference type="NCBI Taxonomy" id="2527976"/>
    <lineage>
        <taxon>Bacteria</taxon>
        <taxon>Pseudomonadati</taxon>
        <taxon>Planctomycetota</taxon>
        <taxon>Planctomycetia</taxon>
        <taxon>Planctomycetales</taxon>
        <taxon>Planctomycetaceae</taxon>
        <taxon>Gimesia</taxon>
    </lineage>
</organism>
<feature type="domain" description="Calx-beta" evidence="7">
    <location>
        <begin position="2053"/>
        <end position="2150"/>
    </location>
</feature>
<feature type="coiled-coil region" evidence="5">
    <location>
        <begin position="5562"/>
        <end position="5589"/>
    </location>
</feature>
<keyword evidence="3" id="KW-0106">Calcium</keyword>
<keyword evidence="9" id="KW-1185">Reference proteome</keyword>
<evidence type="ECO:0000259" key="7">
    <source>
        <dbReference type="SMART" id="SM00237"/>
    </source>
</evidence>
<feature type="domain" description="Calx-beta" evidence="7">
    <location>
        <begin position="2745"/>
        <end position="2842"/>
    </location>
</feature>
<feature type="domain" description="Calx-beta" evidence="7">
    <location>
        <begin position="1828"/>
        <end position="1926"/>
    </location>
</feature>
<reference evidence="8 9" key="1">
    <citation type="submission" date="2019-03" db="EMBL/GenBank/DDBJ databases">
        <title>Deep-cultivation of Planctomycetes and their phenomic and genomic characterization uncovers novel biology.</title>
        <authorList>
            <person name="Wiegand S."/>
            <person name="Jogler M."/>
            <person name="Boedeker C."/>
            <person name="Pinto D."/>
            <person name="Vollmers J."/>
            <person name="Rivas-Marin E."/>
            <person name="Kohn T."/>
            <person name="Peeters S.H."/>
            <person name="Heuer A."/>
            <person name="Rast P."/>
            <person name="Oberbeckmann S."/>
            <person name="Bunk B."/>
            <person name="Jeske O."/>
            <person name="Meyerdierks A."/>
            <person name="Storesund J.E."/>
            <person name="Kallscheuer N."/>
            <person name="Luecker S."/>
            <person name="Lage O.M."/>
            <person name="Pohl T."/>
            <person name="Merkel B.J."/>
            <person name="Hornburger P."/>
            <person name="Mueller R.-W."/>
            <person name="Bruemmer F."/>
            <person name="Labrenz M."/>
            <person name="Spormann A.M."/>
            <person name="Op den Camp H."/>
            <person name="Overmann J."/>
            <person name="Amann R."/>
            <person name="Jetten M.S.M."/>
            <person name="Mascher T."/>
            <person name="Medema M.H."/>
            <person name="Devos D.P."/>
            <person name="Kaster A.-K."/>
            <person name="Ovreas L."/>
            <person name="Rohde M."/>
            <person name="Galperin M.Y."/>
            <person name="Jogler C."/>
        </authorList>
    </citation>
    <scope>NUCLEOTIDE SEQUENCE [LARGE SCALE GENOMIC DNA]</scope>
    <source>
        <strain evidence="8 9">Enr17</strain>
    </source>
</reference>
<feature type="domain" description="Calx-beta" evidence="7">
    <location>
        <begin position="2277"/>
        <end position="2377"/>
    </location>
</feature>
<evidence type="ECO:0000256" key="6">
    <source>
        <dbReference type="SAM" id="MobiDB-lite"/>
    </source>
</evidence>
<feature type="region of interest" description="Disordered" evidence="6">
    <location>
        <begin position="5355"/>
        <end position="5375"/>
    </location>
</feature>
<dbReference type="Proteomes" id="UP000318313">
    <property type="component" value="Chromosome"/>
</dbReference>
<dbReference type="InterPro" id="IPR051171">
    <property type="entry name" value="CaCA"/>
</dbReference>
<feature type="domain" description="Calx-beta" evidence="7">
    <location>
        <begin position="2165"/>
        <end position="2262"/>
    </location>
</feature>
<feature type="domain" description="Calx-beta" evidence="7">
    <location>
        <begin position="523"/>
        <end position="620"/>
    </location>
</feature>
<feature type="domain" description="Calx-beta" evidence="7">
    <location>
        <begin position="1941"/>
        <end position="2038"/>
    </location>
</feature>
<dbReference type="SMART" id="SM00237">
    <property type="entry name" value="Calx_beta"/>
    <property type="match status" value="24"/>
</dbReference>
<evidence type="ECO:0000256" key="4">
    <source>
        <dbReference type="ARBA" id="ARBA00023065"/>
    </source>
</evidence>
<feature type="compositionally biased region" description="Polar residues" evidence="6">
    <location>
        <begin position="4878"/>
        <end position="4905"/>
    </location>
</feature>
<feature type="domain" description="Calx-beta" evidence="7">
    <location>
        <begin position="3219"/>
        <end position="3319"/>
    </location>
</feature>
<dbReference type="InterPro" id="IPR003644">
    <property type="entry name" value="Calx_beta"/>
</dbReference>
<evidence type="ECO:0000256" key="1">
    <source>
        <dbReference type="ARBA" id="ARBA00022729"/>
    </source>
</evidence>
<feature type="region of interest" description="Disordered" evidence="6">
    <location>
        <begin position="4512"/>
        <end position="4570"/>
    </location>
</feature>
<feature type="domain" description="Calx-beta" evidence="7">
    <location>
        <begin position="1378"/>
        <end position="1475"/>
    </location>
</feature>
<accession>A0A518IE17</accession>
<evidence type="ECO:0000313" key="9">
    <source>
        <dbReference type="Proteomes" id="UP000318313"/>
    </source>
</evidence>
<feature type="domain" description="Calx-beta" evidence="7">
    <location>
        <begin position="1259"/>
        <end position="1358"/>
    </location>
</feature>
<keyword evidence="5" id="KW-0175">Coiled coil</keyword>
<proteinExistence type="predicted"/>
<feature type="compositionally biased region" description="Low complexity" evidence="6">
    <location>
        <begin position="4219"/>
        <end position="4233"/>
    </location>
</feature>
<feature type="domain" description="Calx-beta" evidence="7">
    <location>
        <begin position="1604"/>
        <end position="1701"/>
    </location>
</feature>
<gene>
    <name evidence="8" type="ORF">Enr17x_34070</name>
</gene>
<keyword evidence="1" id="KW-0732">Signal</keyword>
<keyword evidence="4" id="KW-0813">Transport</keyword>
<dbReference type="Pfam" id="PF03160">
    <property type="entry name" value="Calx-beta"/>
    <property type="match status" value="20"/>
</dbReference>
<dbReference type="InterPro" id="IPR038081">
    <property type="entry name" value="CalX-like_sf"/>
</dbReference>
<dbReference type="GO" id="GO:0030001">
    <property type="term" value="P:metal ion transport"/>
    <property type="evidence" value="ECO:0007669"/>
    <property type="project" value="TreeGrafter"/>
</dbReference>
<feature type="compositionally biased region" description="Low complexity" evidence="6">
    <location>
        <begin position="4931"/>
        <end position="4947"/>
    </location>
</feature>
<evidence type="ECO:0000256" key="5">
    <source>
        <dbReference type="SAM" id="Coils"/>
    </source>
</evidence>
<feature type="domain" description="Calx-beta" evidence="7">
    <location>
        <begin position="263"/>
        <end position="360"/>
    </location>
</feature>
<feature type="domain" description="Calx-beta" evidence="7">
    <location>
        <begin position="1492"/>
        <end position="1589"/>
    </location>
</feature>
<feature type="compositionally biased region" description="Polar residues" evidence="6">
    <location>
        <begin position="5355"/>
        <end position="5370"/>
    </location>
</feature>
<feature type="domain" description="Calx-beta" evidence="7">
    <location>
        <begin position="2513"/>
        <end position="2616"/>
    </location>
</feature>
<feature type="region of interest" description="Disordered" evidence="6">
    <location>
        <begin position="4209"/>
        <end position="4239"/>
    </location>
</feature>
<sequence>MLAEAYRVEKISELSISDVTVDEDAGTATFSVTSSLAAGSAFSVDYATADGTATAGSDYTAASGTLNFTGSSAGETQTIMVNISDDTTQESDEAFLVNLSNVQATGLIVGLVDSQATGTIVNDDYLKIIDNGDAGFSQTGTWISASGNPTFYQGDYSYVDGVGGTGQNTSSWAFSNLLAGTYRVSGTWVPEPNGGATNMPVTISGIVGGDVSMSVNEQVLEHDLFDDGVYWQDLGYFQIAANGTITVTISDDQTDGYVLAEAYRVEKINADSTLSISDVTVDEDAGTATFSVTSSLAAGSAFSVDYATADGTATAGSDYTAASGTLNFTGSSAGETQTITVNISDDTTQESDEAFLVNLSNVQATGLIVGLVDSQATGTIVNDDYLKIIDNGDAGFSQTGTWISASGNPTFYQGDYSYVDGVGGTGQNTSSWAFSNLLAGTYRVSGTWVPEPNGGATNMPVTISGIVGGDVSMSVNEQVLEHDLFDDGVYWQDLGYFQIAANGTITVTISDDQTDGYVLAEAYRVEKINADSTLSISDVTVDEDAGTATFSVTSSLAAGSAFSVDYATADGTATAGSDYTAASGTLNFTGSSAGETQTITVSLVDDFIVESDETFLVNLSNLVTSGTITLADSQGVATIIDDDSVKIDGTADADDFQVQMNADGVTLEVWNGASLAFSDLLTNVMELNINGGAGDDTFTVDLSNGLPFPFGNINFDGAADGGSVVLESGSYAGSLTTVSHTLNSETSGTISIDGQLINYISTGSLADNLDVTNRVFDFLGGAETVTLSDTGTSSDGLSSIDSTLGAAVTFVNTVAAVSLLTGSGSGADAINVIGLDSLNAADFTITGDSDDDVTFLTNATAMGANDLTVAAQTITVSSGISSSTGAISLTTSKNILLNSGSSLTTVDGGITLLANNGGTATGTFSGIEANNATIQSTGTGTILLTGYGENKEGIYLHDGTTISSTATGVSAGTITLNGIAGTGASNQHGILAIITSIESVDGAISLTGQGGGDGAGILNNGLYLDNIDIHSTGTGVNAATISLDGTGGVGSSIVRGVQTGALSLTSVDGDISIAGVGQGDVAGSDNIGIVLGSATTISSMGTGVDAADISVHGTAGAGASYNQGIYASGQVNTSSVAGDISVVSDGNFFISTNSAITSTSGDIAVDVNYSNASNVGTLSMNNTTSFMTGSGDIDVDADGDISLTRISTTGNVTIDSTSGAILDNDDTYIDIIAGTAALAAAGSIGTSGNPLTAQMDAHTAVSGISDIHINNRELFSVNDISVNEDGTFTFTVSIDHATDQNVTVLASTAYGTADAGDLTPISNQLVTIVAGQTSATVTVNITDDSLVEDDETFTVVLSDPKYNGATNTTRVNIGDGTGASTILDNDTASLSIDNISVNESDGTATLTVTLDNSVDAGFTVDYSAQASTATMGSDYTLAAGQLTFAGTANETQTITVTINDDTTVEGLESLFVNLTGITVPGNRNIGFADSQGEISITDNDSATLSISDRTVDEDAGTTTFTLTLDQTVQNGVSVDWSTADGTATAGSDYTADSGTLNFTGTVGETQTITVTLNDDMVVESDETFLVNLSSLTAAGDVTLTQSQATATMTDNDSATLSIDNLSVDEDAGTATLTVSLDQAVQGGVYVDWSTADGTAVAGSDYTAGSGTLNFTGTMGEIQTITVTLTDDSIVELNETILVNLENLVANGNVTLVQNQATLTITDEDSASLSIADISFNESEGTATFTVTLDEAVQGGVSVDWATSDNTAIAGTDYTAGSGALNFTGTAGETETITITIADDSDVELDETFLVNLSDLIANGNVTLVQTQATATVMNDDGTDLSISNVVVDETANSVTFSVTSTVAIGSAFSVEFATADGTAEDGSDYTSTSGTLYFAGNVDNETQTITVTLSDDSIVELDETLLVILTNLSNNASVTLTQSQATATITDNESATLSIGNQTVDEDAGTVTFTVTLDQAVQSGVSVDWSTADGTAAAGSDYTASSGTLNFTGTAGETQTITITIADDGVVELDETLLVNLGSLVASGDVTLAQTQATATITDNEIATLSIGNQTVDEDAGTVTFTVTSDQAVQSGVSVDWSTADGTAAAGSDYTAGSGTLNFTGTAGETQTITIMIADDGIVELDETLRINLGSLVASGDVTLAQTQATATITDNDSASLSIADVSVNENAGTATITVTLDQAVQSGVSVDWSTVDGTAAAGSDYTAGSGTLNFTGTAGETQTITIMIADDNVVELDEALLVNLSSLVADGDVTLAQTQATATIQNNDSANLSIDDVSVNENAGTATFTVTLDQAVQDGLTVDFSINDNTALVNNDYQRLSGMTGTLVFSGSVNETQTITVNIIDDNIVELTQTFSAELSNVLYAGITAAPLLTIADSTGVATITDDEPAANISIADVAAAEDGGFDFEISLDRVADKDITVVLNTAYGTADSADFMAIANQVVTIAAGSTSVLVPVTVNADLSIESDEDFTAALTDPRIDGVSDSMKVTLADDTATGTIQNDDVATISISDATVDEDAGTATFYVSVSHQIGQVFSIDYTTADSTATTSDGDYLANSGTLVFFGNADTPMGVETLAITILINNDQKSESTENFYVNLSGLSLSSPDLMLGDSQGEATINDDDSASFSINDITVNEAAGIAEFTVSLNKTVDSGVSVDWSTANDTATQGADYTPDSGTLNFTGTAGQEIKISITLPQDTDVESAEQFLVNLTNAQSSGQSVGISDAQGVATITDDDSASLAINDISVNEGNGTATFTVTLSGQVGESVTVDWSTVDNTANEIDDYFADSGTLTFAGNNGETQTITVDLQADQILEAAESFYVNLTNASAATKSVTISDNQGEATISANAEEFSINDVILTEGNGVGTKVMTFTVTRSGADLTSAATIDFRTLTDPTTLGGGDYVAITTPITLTFAAADPGTDTQTQTVSVTINKDDIVELDEEFTVQIENASMGTIAKAQGIGTIANDDQATLSFSGLQFSENNSTATLVVTLDKAVTGGLTVDWVTADIDALDGIDYTADAGTLTFTGNANETETITITLLNDVYVEPDESFAINFSDLAIGDTLLDEKVREELLQNVSLTSESAVVDILNDDDSSSPSIYIIKSLYDLEAPLEEVLFKVVLSQTVVNGASFSYTTVDGTAVAGEDYYGASGTINFQGNAGEEQFITVYLMGDSIPELDEIFYLELTQLTGTPLPIDQSNNYATIYDSGRTPLPVTIEDVTVNEGDEVAHVTVSIPQSTLVDLSMLVNTGDVSDTAGAADYFTLTDYLVTIPAGETSVAIDVPLYRDLLVEEDETFTISLSDLSANAGGGWATFFGGDDTAVVTITDTETTGLSVSDVTVDETASTATFTVSLATKATDAVTFDVSTLDGTATAGSDYTAISSQPYAITAGQTSIDITVSLTNDTLFEGDETFSLVLSNILVGGVVDDRLTILNNTGVATIEDDEAASITIADLSVNEAAGTATVTVTVDQAVGYAFSVDWATQGQTATGQSDYTTSSGTLNFTGMSANETQQITVPITDDDLVEWDEIFLVNLSNVSVSGANVTIADNQAEVTITGNNDIAQLSIGDLTALEHSQFGFEITLDKAATKDITVLVSTADGTANSSDYTALTDYLVTIAAGETSAVVYVDVIDDTLIEASETFTVSLSGELIDGATDASRVGIADGSATGTISNNDFSDPSTTANAVDDYYFVKVEDLGTTFELNVLNNDTRTGTTTITSITSASGGGTAAVGQTAGDDIVIFTPSDYASGTITFNYTFEDSALNTGTGQVTIVIVDAYGIYGNFKNDRYEPGIDTPSLGKVPEYISQEGFAADYLTKFDSPSLIDDTETVDTLDTVIYQNALGTGGSFSVTTEIDSTLTRDYTDLGGGNWSYQETLQSTYTITTSFSEAIGVSGFNTIDLVQSGSHNYQYNLDYTAAGTGNATTTWTLTENASDHYEIDADFSIEEAGEDEFTTVVTETILDSTYNYGNQSFTLSASETREDDGMGGDILIAEAHAITLFQYDEYKEEITSTATVAQGMAQLGTTVIFVNTYGSNQWTRSSDRDYDYDAVNDEYSNFEGFNYSSNGTDHYSSVESTNILGTITTTEDITVSEETTDANGVVTPAVVLSTTITTDNDIDIDTTDVTHDEFSFSYIGDKDFNNLGSNTLDTELTTYSYTDSGYSDYSTDAYSEVDVNTVNDNGTSRLYTLDDSIENSHSEYETTTSNTSRSGNTSGNAHSEYTSSGWSNYDTYASTILESNDVSDPDIVSNFTSIEITDIDGSDNYRDIEILDEQLISGHLEGTSSYLSSSHGVDHHSLSSTTSTTSVNTEYPGSQLTVISLIETTDAGTTNWGSNYSNKGNYQRYDAINPISSPGLIYHSSNLENYADTSSGNRVTTYHTLDTSNYNEGASVIVNTSDDYDETNRSYDFVETSSGSSEYTTDEVSNDSTGDDRKSTFTIDQEDQTSYKESNGSVTYDIDQISTQFADTDIDGITTDMTALDTFIETGSKSWNVNDGSVSTYSSTDVTNTVDGGENWTDGSGSNSEATSHDWSEYKESGTSNFTQHSESDRTTVDESVAGIKNTVHVASEYDETSGTVTPEEGATPITNNSFNTSLRTDDYLYADGTTSSVVNSGSEEKSASLYSQTESSSFELINTTHPAVTNVQQGTYENTRSLGERSSDVTTTEITTTTGTLLTEETLDTENTNPLVSEYILDNIHYVILGQITSEEVLTDRSVFSNAETTDVIKISAQYSGQTTPDIAAIIMRLDERAGSATTQSEEPIAPYAVSGEYGGSTGASFTVGDGLFIPSGSVSPLGGSFYQISKSSSFSTDTGSDSLGSREILKINFLGTMGVETESFSESTGTNELTDHDLLYETFNASQVTPVPDDSSSSTALPVPSFQTSHSSYSEDFGDDPQDTHSTTTYLSTASSEDANGNVTLTTTRRVTANTNQSWLLDEESENGGGNNGFNADLNGHGSSSYSGVYEETVTSVPDPNNPGEYLTSSVVTHDFVTHSEEYVHNDFRFGGSNQLGSGWAIDLHFVDIRNHVADTEVSVVVTTDSNDVTTETGTRHTFRDNYDHTSYALRVDGNFGGGNGLSGSFGMSVDGGTTSSSTEDITMIDGTITDRAITELLTSSNGNHFQMSASGDGFEFVASSGSANFLEQHKRGNLNYEVIEGIRKNQSNYRNIIEIDSNSYFSGKWKSSGGTNDKTLYRMTRYFNQGGETTDFQVNQYDKTSKQTQATTNGQTGDTGTQQVKNVTHVANSNGLGDETAGPGNILRTTTDIYYTNTDDQGNLNHSNEALGGTSVQTLTNSDADQFAISLPPLPIFDPLSYVSIMLGFLSDPELYSGTPGFLEFGSPQTAPVPTGDPVSSGTREDGTYWEHYDNGDYWLYREYESEGGELINEEWGYKTQSFNDLLQSFYQLIEEARQNTVIDKIDDFFADLSEVGDLLNETNNVPDEAEQARDAIAELQEDHLPDPATINPSRRPFGVYNADAPWYEIIVHNELDAEEAANKQRQDLLDSFVYQLGVIQALEEDLELKEGILSVTSFNWLDYLTGGKIRAERLELQKQLAIAQAELKALQNKLKIHLKDQIGPLSNKLLKEKFQMALDTAIAKGYFKDVAEGDIKALETALKDPVTYAYITGGLVALGGAYAASLTNVGGWAVTLLGNALTAGAVGNALKDIYIAYELVNGIDFEEEVDPAAQKIARLLVSAFEEGALAVIIQAGVRALPKIKLFGVDPATRAADETAGVLVNGHYIKNPTAKSLNSLLTDSGKIGGKQMSGRYMYVIDDAGNITIGTRAGQRMPHPTLIGGANPQVRGAGIVDIRGGRIFSVDNVSGHFKPGAGSLDAARKAFGKLPDSAFHRNFEGYLPYSR</sequence>
<name>A0A518IE17_9PLAN</name>
<feature type="compositionally biased region" description="Polar residues" evidence="6">
    <location>
        <begin position="4915"/>
        <end position="4930"/>
    </location>
</feature>
<feature type="domain" description="Calx-beta" evidence="7">
    <location>
        <begin position="2397"/>
        <end position="2493"/>
    </location>
</feature>
<feature type="domain" description="Calx-beta" evidence="7">
    <location>
        <begin position="3103"/>
        <end position="3205"/>
    </location>
</feature>
<feature type="region of interest" description="Disordered" evidence="6">
    <location>
        <begin position="4587"/>
        <end position="4608"/>
    </location>
</feature>
<evidence type="ECO:0000256" key="3">
    <source>
        <dbReference type="ARBA" id="ARBA00022837"/>
    </source>
</evidence>
<dbReference type="EMBL" id="CP037452">
    <property type="protein sequence ID" value="QDV51351.1"/>
    <property type="molecule type" value="Genomic_DNA"/>
</dbReference>
<feature type="compositionally biased region" description="Basic and acidic residues" evidence="6">
    <location>
        <begin position="4544"/>
        <end position="4553"/>
    </location>
</feature>
<dbReference type="Gene3D" id="2.60.40.2030">
    <property type="match status" value="24"/>
</dbReference>
<protein>
    <submittedName>
        <fullName evidence="8">Calx-beta domain protein</fullName>
    </submittedName>
</protein>
<feature type="domain" description="Calx-beta" evidence="7">
    <location>
        <begin position="3569"/>
        <end position="3665"/>
    </location>
</feature>